<evidence type="ECO:0000256" key="9">
    <source>
        <dbReference type="ARBA" id="ARBA00023125"/>
    </source>
</evidence>
<dbReference type="InterPro" id="IPR015886">
    <property type="entry name" value="H2TH_FPG"/>
</dbReference>
<dbReference type="InterPro" id="IPR035937">
    <property type="entry name" value="FPG_N"/>
</dbReference>
<dbReference type="PANTHER" id="PTHR42697:SF3">
    <property type="entry name" value="ENDONUCLEASE 8 1"/>
    <property type="match status" value="1"/>
</dbReference>
<accession>A0ABP9FNI4</accession>
<dbReference type="InterPro" id="IPR010663">
    <property type="entry name" value="Znf_FPG/IleRS"/>
</dbReference>
<evidence type="ECO:0000256" key="10">
    <source>
        <dbReference type="ARBA" id="ARBA00023204"/>
    </source>
</evidence>
<keyword evidence="5" id="KW-0227">DNA damage</keyword>
<dbReference type="PROSITE" id="PS01242">
    <property type="entry name" value="ZF_FPG_1"/>
    <property type="match status" value="1"/>
</dbReference>
<evidence type="ECO:0000256" key="4">
    <source>
        <dbReference type="ARBA" id="ARBA00022723"/>
    </source>
</evidence>
<dbReference type="Gene3D" id="1.10.8.50">
    <property type="match status" value="1"/>
</dbReference>
<dbReference type="PROSITE" id="PS51068">
    <property type="entry name" value="FPG_CAT"/>
    <property type="match status" value="1"/>
</dbReference>
<evidence type="ECO:0000256" key="12">
    <source>
        <dbReference type="ARBA" id="ARBA00023268"/>
    </source>
</evidence>
<proteinExistence type="inferred from homology"/>
<dbReference type="SUPFAM" id="SSF46946">
    <property type="entry name" value="S13-like H2TH domain"/>
    <property type="match status" value="1"/>
</dbReference>
<dbReference type="CDD" id="cd08970">
    <property type="entry name" value="AcNei1_N"/>
    <property type="match status" value="1"/>
</dbReference>
<name>A0ABP9FNI4_9ACTN</name>
<dbReference type="SMART" id="SM01232">
    <property type="entry name" value="H2TH"/>
    <property type="match status" value="1"/>
</dbReference>
<evidence type="ECO:0000256" key="13">
    <source>
        <dbReference type="ARBA" id="ARBA00023295"/>
    </source>
</evidence>
<keyword evidence="10" id="KW-0234">DNA repair</keyword>
<keyword evidence="7" id="KW-0378">Hydrolase</keyword>
<evidence type="ECO:0000256" key="15">
    <source>
        <dbReference type="PROSITE-ProRule" id="PRU00391"/>
    </source>
</evidence>
<dbReference type="Gene3D" id="3.20.190.10">
    <property type="entry name" value="MutM-like, N-terminal"/>
    <property type="match status" value="1"/>
</dbReference>
<organism evidence="18 19">
    <name type="scientific">Tessaracoccus lubricantis</name>
    <dbReference type="NCBI Taxonomy" id="545543"/>
    <lineage>
        <taxon>Bacteria</taxon>
        <taxon>Bacillati</taxon>
        <taxon>Actinomycetota</taxon>
        <taxon>Actinomycetes</taxon>
        <taxon>Propionibacteriales</taxon>
        <taxon>Propionibacteriaceae</taxon>
        <taxon>Tessaracoccus</taxon>
    </lineage>
</organism>
<comment type="cofactor">
    <cofactor evidence="1">
        <name>Zn(2+)</name>
        <dbReference type="ChEBI" id="CHEBI:29105"/>
    </cofactor>
</comment>
<dbReference type="InterPro" id="IPR010979">
    <property type="entry name" value="Ribosomal_uS13-like_H2TH"/>
</dbReference>
<comment type="caution">
    <text evidence="18">The sequence shown here is derived from an EMBL/GenBank/DDBJ whole genome shotgun (WGS) entry which is preliminary data.</text>
</comment>
<keyword evidence="8" id="KW-0862">Zinc</keyword>
<sequence>MPEGHVIHRLASEYTATFGGVEVSVTSPQGRFDATPLDGSVFNHGEAVGKHLFLDFATGDVVHIHLGLIGKIRFEPLAPPVGEVRLRLHNGVTVADLRGPQWCRIITPEERDAVVASSGPDPLRADAEPSRGYERVRRSGKPIAALLMDQRIAAGVGNIFRAEVLYRHRLDPAIPGRDIDRRTWDAIWADLVELMHYAVGAGRIDTVREEHGPEAQGRDPRVDRHGGEVYVYRRAGQPCLVCGSEIRTAMLEGRNMYWCGRCQRRKRVGRSAPAR</sequence>
<keyword evidence="12" id="KW-0511">Multifunctional enzyme</keyword>
<dbReference type="InterPro" id="IPR012319">
    <property type="entry name" value="FPG_cat"/>
</dbReference>
<reference evidence="19" key="1">
    <citation type="journal article" date="2019" name="Int. J. Syst. Evol. Microbiol.">
        <title>The Global Catalogue of Microorganisms (GCM) 10K type strain sequencing project: providing services to taxonomists for standard genome sequencing and annotation.</title>
        <authorList>
            <consortium name="The Broad Institute Genomics Platform"/>
            <consortium name="The Broad Institute Genome Sequencing Center for Infectious Disease"/>
            <person name="Wu L."/>
            <person name="Ma J."/>
        </authorList>
    </citation>
    <scope>NUCLEOTIDE SEQUENCE [LARGE SCALE GENOMIC DNA]</scope>
    <source>
        <strain evidence="19">JCM 19125</strain>
    </source>
</reference>
<dbReference type="RefSeq" id="WP_345584282.1">
    <property type="nucleotide sequence ID" value="NZ_BAABLV010000044.1"/>
</dbReference>
<comment type="similarity">
    <text evidence="2">Belongs to the FPG family.</text>
</comment>
<dbReference type="Pfam" id="PF06831">
    <property type="entry name" value="H2TH"/>
    <property type="match status" value="1"/>
</dbReference>
<dbReference type="SUPFAM" id="SSF81624">
    <property type="entry name" value="N-terminal domain of MutM-like DNA repair proteins"/>
    <property type="match status" value="1"/>
</dbReference>
<evidence type="ECO:0000313" key="18">
    <source>
        <dbReference type="EMBL" id="GAA4908234.1"/>
    </source>
</evidence>
<dbReference type="InterPro" id="IPR015887">
    <property type="entry name" value="DNA_glyclase_Znf_dom_DNA_BS"/>
</dbReference>
<keyword evidence="4" id="KW-0479">Metal-binding</keyword>
<evidence type="ECO:0000259" key="17">
    <source>
        <dbReference type="PROSITE" id="PS51068"/>
    </source>
</evidence>
<keyword evidence="6 15" id="KW-0863">Zinc-finger</keyword>
<evidence type="ECO:0000256" key="14">
    <source>
        <dbReference type="ARBA" id="ARBA00044632"/>
    </source>
</evidence>
<dbReference type="PROSITE" id="PS51066">
    <property type="entry name" value="ZF_FPG_2"/>
    <property type="match status" value="1"/>
</dbReference>
<evidence type="ECO:0000256" key="5">
    <source>
        <dbReference type="ARBA" id="ARBA00022763"/>
    </source>
</evidence>
<feature type="domain" description="Formamidopyrimidine-DNA glycosylase catalytic" evidence="17">
    <location>
        <begin position="1"/>
        <end position="95"/>
    </location>
</feature>
<dbReference type="EC" id="4.2.99.18" evidence="3"/>
<dbReference type="Pfam" id="PF06827">
    <property type="entry name" value="zf-FPG_IleRS"/>
    <property type="match status" value="1"/>
</dbReference>
<evidence type="ECO:0000256" key="1">
    <source>
        <dbReference type="ARBA" id="ARBA00001947"/>
    </source>
</evidence>
<keyword evidence="9" id="KW-0238">DNA-binding</keyword>
<dbReference type="EMBL" id="BAABLV010000044">
    <property type="protein sequence ID" value="GAA4908234.1"/>
    <property type="molecule type" value="Genomic_DNA"/>
</dbReference>
<evidence type="ECO:0000256" key="11">
    <source>
        <dbReference type="ARBA" id="ARBA00023239"/>
    </source>
</evidence>
<evidence type="ECO:0000256" key="6">
    <source>
        <dbReference type="ARBA" id="ARBA00022771"/>
    </source>
</evidence>
<comment type="catalytic activity">
    <reaction evidence="14">
        <text>2'-deoxyribonucleotide-(2'-deoxyribose 5'-phosphate)-2'-deoxyribonucleotide-DNA = a 3'-end 2'-deoxyribonucleotide-(2,3-dehydro-2,3-deoxyribose 5'-phosphate)-DNA + a 5'-end 5'-phospho-2'-deoxyribonucleoside-DNA + H(+)</text>
        <dbReference type="Rhea" id="RHEA:66592"/>
        <dbReference type="Rhea" id="RHEA-COMP:13180"/>
        <dbReference type="Rhea" id="RHEA-COMP:16897"/>
        <dbReference type="Rhea" id="RHEA-COMP:17067"/>
        <dbReference type="ChEBI" id="CHEBI:15378"/>
        <dbReference type="ChEBI" id="CHEBI:136412"/>
        <dbReference type="ChEBI" id="CHEBI:157695"/>
        <dbReference type="ChEBI" id="CHEBI:167181"/>
        <dbReference type="EC" id="4.2.99.18"/>
    </reaction>
</comment>
<evidence type="ECO:0000256" key="7">
    <source>
        <dbReference type="ARBA" id="ARBA00022801"/>
    </source>
</evidence>
<dbReference type="SMART" id="SM00898">
    <property type="entry name" value="Fapy_DNA_glyco"/>
    <property type="match status" value="1"/>
</dbReference>
<keyword evidence="19" id="KW-1185">Reference proteome</keyword>
<dbReference type="SUPFAM" id="SSF57716">
    <property type="entry name" value="Glucocorticoid receptor-like (DNA-binding domain)"/>
    <property type="match status" value="1"/>
</dbReference>
<dbReference type="PANTHER" id="PTHR42697">
    <property type="entry name" value="ENDONUCLEASE 8"/>
    <property type="match status" value="1"/>
</dbReference>
<evidence type="ECO:0000259" key="16">
    <source>
        <dbReference type="PROSITE" id="PS51066"/>
    </source>
</evidence>
<keyword evidence="13" id="KW-0326">Glycosidase</keyword>
<evidence type="ECO:0000256" key="2">
    <source>
        <dbReference type="ARBA" id="ARBA00009409"/>
    </source>
</evidence>
<evidence type="ECO:0000256" key="3">
    <source>
        <dbReference type="ARBA" id="ARBA00012720"/>
    </source>
</evidence>
<dbReference type="InterPro" id="IPR000214">
    <property type="entry name" value="Znf_DNA_glyclase/AP_lyase"/>
</dbReference>
<protein>
    <recommendedName>
        <fullName evidence="3">DNA-(apurinic or apyrimidinic site) lyase</fullName>
        <ecNumber evidence="3">4.2.99.18</ecNumber>
    </recommendedName>
</protein>
<dbReference type="Pfam" id="PF01149">
    <property type="entry name" value="Fapy_DNA_glyco"/>
    <property type="match status" value="1"/>
</dbReference>
<evidence type="ECO:0000313" key="19">
    <source>
        <dbReference type="Proteomes" id="UP001501521"/>
    </source>
</evidence>
<feature type="domain" description="FPG-type" evidence="16">
    <location>
        <begin position="230"/>
        <end position="264"/>
    </location>
</feature>
<gene>
    <name evidence="18" type="ORF">GCM10025789_29780</name>
</gene>
<keyword evidence="11" id="KW-0456">Lyase</keyword>
<evidence type="ECO:0000256" key="8">
    <source>
        <dbReference type="ARBA" id="ARBA00022833"/>
    </source>
</evidence>
<dbReference type="Proteomes" id="UP001501521">
    <property type="component" value="Unassembled WGS sequence"/>
</dbReference>